<dbReference type="Proteomes" id="UP000799444">
    <property type="component" value="Unassembled WGS sequence"/>
</dbReference>
<reference evidence="1" key="1">
    <citation type="journal article" date="2020" name="Stud. Mycol.">
        <title>101 Dothideomycetes genomes: a test case for predicting lifestyles and emergence of pathogens.</title>
        <authorList>
            <person name="Haridas S."/>
            <person name="Albert R."/>
            <person name="Binder M."/>
            <person name="Bloem J."/>
            <person name="Labutti K."/>
            <person name="Salamov A."/>
            <person name="Andreopoulos B."/>
            <person name="Baker S."/>
            <person name="Barry K."/>
            <person name="Bills G."/>
            <person name="Bluhm B."/>
            <person name="Cannon C."/>
            <person name="Castanera R."/>
            <person name="Culley D."/>
            <person name="Daum C."/>
            <person name="Ezra D."/>
            <person name="Gonzalez J."/>
            <person name="Henrissat B."/>
            <person name="Kuo A."/>
            <person name="Liang C."/>
            <person name="Lipzen A."/>
            <person name="Lutzoni F."/>
            <person name="Magnuson J."/>
            <person name="Mondo S."/>
            <person name="Nolan M."/>
            <person name="Ohm R."/>
            <person name="Pangilinan J."/>
            <person name="Park H.-J."/>
            <person name="Ramirez L."/>
            <person name="Alfaro M."/>
            <person name="Sun H."/>
            <person name="Tritt A."/>
            <person name="Yoshinaga Y."/>
            <person name="Zwiers L.-H."/>
            <person name="Turgeon B."/>
            <person name="Goodwin S."/>
            <person name="Spatafora J."/>
            <person name="Crous P."/>
            <person name="Grigoriev I."/>
        </authorList>
    </citation>
    <scope>NUCLEOTIDE SEQUENCE</scope>
    <source>
        <strain evidence="1">CBS 125425</strain>
    </source>
</reference>
<organism evidence="1 2">
    <name type="scientific">Polyplosphaeria fusca</name>
    <dbReference type="NCBI Taxonomy" id="682080"/>
    <lineage>
        <taxon>Eukaryota</taxon>
        <taxon>Fungi</taxon>
        <taxon>Dikarya</taxon>
        <taxon>Ascomycota</taxon>
        <taxon>Pezizomycotina</taxon>
        <taxon>Dothideomycetes</taxon>
        <taxon>Pleosporomycetidae</taxon>
        <taxon>Pleosporales</taxon>
        <taxon>Tetraplosphaeriaceae</taxon>
        <taxon>Polyplosphaeria</taxon>
    </lineage>
</organism>
<accession>A0A9P4V4Q4</accession>
<dbReference type="AlphaFoldDB" id="A0A9P4V4Q4"/>
<proteinExistence type="predicted"/>
<sequence>MAPHPIIRPIFPPTPNFYSLPKLPPHHISLPTSDANGRSSHSMELMELSIKLSTYPSRVIMRF</sequence>
<gene>
    <name evidence="1" type="ORF">EJ04DRAFT_511693</name>
</gene>
<keyword evidence="2" id="KW-1185">Reference proteome</keyword>
<comment type="caution">
    <text evidence="1">The sequence shown here is derived from an EMBL/GenBank/DDBJ whole genome shotgun (WGS) entry which is preliminary data.</text>
</comment>
<dbReference type="EMBL" id="ML996134">
    <property type="protein sequence ID" value="KAF2735585.1"/>
    <property type="molecule type" value="Genomic_DNA"/>
</dbReference>
<protein>
    <submittedName>
        <fullName evidence="1">Uncharacterized protein</fullName>
    </submittedName>
</protein>
<name>A0A9P4V4Q4_9PLEO</name>
<evidence type="ECO:0000313" key="2">
    <source>
        <dbReference type="Proteomes" id="UP000799444"/>
    </source>
</evidence>
<evidence type="ECO:0000313" key="1">
    <source>
        <dbReference type="EMBL" id="KAF2735585.1"/>
    </source>
</evidence>